<evidence type="ECO:0000256" key="3">
    <source>
        <dbReference type="SAM" id="MobiDB-lite"/>
    </source>
</evidence>
<proteinExistence type="predicted"/>
<dbReference type="GO" id="GO:0097588">
    <property type="term" value="P:archaeal or bacterial-type flagellum-dependent cell motility"/>
    <property type="evidence" value="ECO:0007669"/>
    <property type="project" value="InterPro"/>
</dbReference>
<feature type="compositionally biased region" description="Acidic residues" evidence="3">
    <location>
        <begin position="321"/>
        <end position="418"/>
    </location>
</feature>
<feature type="compositionally biased region" description="Gly residues" evidence="3">
    <location>
        <begin position="182"/>
        <end position="191"/>
    </location>
</feature>
<evidence type="ECO:0000313" key="5">
    <source>
        <dbReference type="EMBL" id="QSG10051.1"/>
    </source>
</evidence>
<dbReference type="GO" id="GO:0097589">
    <property type="term" value="C:archaeal-type flagellum"/>
    <property type="evidence" value="ECO:0007669"/>
    <property type="project" value="UniProtKB-SubCell"/>
</dbReference>
<feature type="compositionally biased region" description="Acidic residues" evidence="3">
    <location>
        <begin position="199"/>
        <end position="297"/>
    </location>
</feature>
<dbReference type="KEGG" id="hds:HSR122_2677"/>
<protein>
    <submittedName>
        <fullName evidence="5">Archaellum protein D/E</fullName>
    </submittedName>
</protein>
<accession>A0A897NCE5</accession>
<feature type="region of interest" description="Disordered" evidence="3">
    <location>
        <begin position="180"/>
        <end position="487"/>
    </location>
</feature>
<evidence type="ECO:0000313" key="6">
    <source>
        <dbReference type="Proteomes" id="UP000662973"/>
    </source>
</evidence>
<evidence type="ECO:0000256" key="2">
    <source>
        <dbReference type="ARBA" id="ARBA00022440"/>
    </source>
</evidence>
<feature type="compositionally biased region" description="Polar residues" evidence="3">
    <location>
        <begin position="455"/>
        <end position="465"/>
    </location>
</feature>
<dbReference type="Pfam" id="PF05377">
    <property type="entry name" value="FlaC_arch"/>
    <property type="match status" value="1"/>
</dbReference>
<keyword evidence="6" id="KW-1185">Reference proteome</keyword>
<dbReference type="Proteomes" id="UP000662973">
    <property type="component" value="Chromosome"/>
</dbReference>
<organism evidence="5 6">
    <name type="scientific">Halapricum desulfuricans</name>
    <dbReference type="NCBI Taxonomy" id="2841257"/>
    <lineage>
        <taxon>Archaea</taxon>
        <taxon>Methanobacteriati</taxon>
        <taxon>Methanobacteriota</taxon>
        <taxon>Stenosarchaea group</taxon>
        <taxon>Halobacteria</taxon>
        <taxon>Halobacteriales</taxon>
        <taxon>Haloarculaceae</taxon>
        <taxon>Halapricum</taxon>
    </lineage>
</organism>
<name>A0A897NCE5_9EURY</name>
<dbReference type="InterPro" id="IPR009205">
    <property type="entry name" value="FlaC_arc"/>
</dbReference>
<dbReference type="AlphaFoldDB" id="A0A897NCE5"/>
<keyword evidence="2" id="KW-0974">Archaeal flagellum</keyword>
<dbReference type="InterPro" id="IPR006752">
    <property type="entry name" value="Arch_fla_DE"/>
</dbReference>
<evidence type="ECO:0000256" key="1">
    <source>
        <dbReference type="ARBA" id="ARBA00004618"/>
    </source>
</evidence>
<dbReference type="PANTHER" id="PTHR40698:SF1">
    <property type="entry name" value="FLAGELLA-RELATED PROTEIN D-RELATED"/>
    <property type="match status" value="1"/>
</dbReference>
<evidence type="ECO:0000259" key="4">
    <source>
        <dbReference type="Pfam" id="PF04659"/>
    </source>
</evidence>
<dbReference type="InterPro" id="IPR052494">
    <property type="entry name" value="Flagella_assembly_related"/>
</dbReference>
<dbReference type="PANTHER" id="PTHR40698">
    <property type="entry name" value="FLAGELLA-RELATED PROTEIN E-RELATED-RELATED"/>
    <property type="match status" value="1"/>
</dbReference>
<feature type="domain" description="Archaeal flagella protein FlaD/E" evidence="4">
    <location>
        <begin position="479"/>
        <end position="566"/>
    </location>
</feature>
<reference evidence="5 6" key="1">
    <citation type="submission" date="2020-11" db="EMBL/GenBank/DDBJ databases">
        <title>Carbohydrate-dependent, anaerobic sulfur respiration: A novel catabolism in halophilic archaea.</title>
        <authorList>
            <person name="Sorokin D.Y."/>
            <person name="Messina E."/>
            <person name="Smedile F."/>
            <person name="La Cono V."/>
            <person name="Hallsworth J.E."/>
            <person name="Yakimov M.M."/>
        </authorList>
    </citation>
    <scope>NUCLEOTIDE SEQUENCE [LARGE SCALE GENOMIC DNA]</scope>
    <source>
        <strain evidence="5 6">HSR12-2</strain>
    </source>
</reference>
<dbReference type="Pfam" id="PF04659">
    <property type="entry name" value="Arch_fla_DE"/>
    <property type="match status" value="1"/>
</dbReference>
<dbReference type="EMBL" id="CP064788">
    <property type="protein sequence ID" value="QSG10051.1"/>
    <property type="molecule type" value="Genomic_DNA"/>
</dbReference>
<sequence length="585" mass="62165">MMSDFATVAALSSLVEAVMASTSDVSGVGQVALPGDPVVLTLFSAGVAGMSIKNVFDSILSDEDDGESEQMSDGAGLMDEEGGDDLGGLGGFEDEGDDEFGDFGDDEFGDMDGGPDTDELEHRLDELETEVGSLSSTVNTVRNENEQISETVDDVEENVRKLLDIYEMVTRGVNPFADDIEGGGLSGGDGDSFGLFDTDQQDDDGDEELDEDIANADAEGFFDDDLVDDDDGEFGESVEDVMGEEDLDGGSDPFEDDFDDEAFGEDDFDDEAFGEDDFDDGDLDEGGLADDFGDGGSDESKGDSDDGGGGKSFQELKDEYESGEADWAEEDSGDEPLEEETDESDGDDAAEAFDDEFDGETDAGDEFDGETDAGDALDDTGDETEDALDDELADDELFDTVIEDEGGAEVEPETEQTADEANGSETPESVEESRDSSGGSEQAHAEPTTDESAAASGQPNSTQTAESDDRRTAAAERDGKPYLATMPDGYGSELIVFEWLEYLVGEVGVRSTAEAIDYYERIDWLSEPVADSLQDYLRGFDDDSTGGNLTIDHHTRSLKYIGQLNGVPQVERMGLSGGGSDGLQP</sequence>
<feature type="compositionally biased region" description="Acidic residues" evidence="3">
    <location>
        <begin position="92"/>
        <end position="119"/>
    </location>
</feature>
<feature type="compositionally biased region" description="Basic and acidic residues" evidence="3">
    <location>
        <begin position="467"/>
        <end position="480"/>
    </location>
</feature>
<dbReference type="PIRSF" id="PIRSF017066">
    <property type="entry name" value="FlaD_arch_prd"/>
    <property type="match status" value="1"/>
</dbReference>
<feature type="region of interest" description="Disordered" evidence="3">
    <location>
        <begin position="62"/>
        <end position="119"/>
    </location>
</feature>
<comment type="subcellular location">
    <subcellularLocation>
        <location evidence="1">Archaeal flagellum</location>
    </subcellularLocation>
</comment>
<gene>
    <name evidence="5" type="primary">flaD3</name>
    <name evidence="5" type="ORF">HSR122_2677</name>
</gene>
<dbReference type="InterPro" id="IPR016682">
    <property type="entry name" value="FlaD_prd_arc"/>
</dbReference>